<feature type="domain" description="Tyr recombinase" evidence="5">
    <location>
        <begin position="199"/>
        <end position="405"/>
    </location>
</feature>
<dbReference type="GO" id="GO:0003677">
    <property type="term" value="F:DNA binding"/>
    <property type="evidence" value="ECO:0007669"/>
    <property type="project" value="UniProtKB-KW"/>
</dbReference>
<dbReference type="InterPro" id="IPR050090">
    <property type="entry name" value="Tyrosine_recombinase_XerCD"/>
</dbReference>
<comment type="similarity">
    <text evidence="1">Belongs to the 'phage' integrase family.</text>
</comment>
<dbReference type="GO" id="GO:0015074">
    <property type="term" value="P:DNA integration"/>
    <property type="evidence" value="ECO:0007669"/>
    <property type="project" value="InterPro"/>
</dbReference>
<evidence type="ECO:0000313" key="6">
    <source>
        <dbReference type="EMBL" id="WLJ25535.1"/>
    </source>
</evidence>
<reference evidence="6" key="1">
    <citation type="submission" date="2023-04" db="EMBL/GenBank/DDBJ databases">
        <title>The human skin virome in hidradenitis suppurativa patients.</title>
        <authorList>
            <person name="Jansen D."/>
        </authorList>
    </citation>
    <scope>NUCLEOTIDE SEQUENCE</scope>
    <source>
        <strain evidence="6">VC1_JansenPhageB</strain>
    </source>
</reference>
<dbReference type="InterPro" id="IPR002104">
    <property type="entry name" value="Integrase_catalytic"/>
</dbReference>
<feature type="compositionally biased region" description="Polar residues" evidence="4">
    <location>
        <begin position="1"/>
        <end position="18"/>
    </location>
</feature>
<dbReference type="Pfam" id="PF00589">
    <property type="entry name" value="Phage_integrase"/>
    <property type="match status" value="1"/>
</dbReference>
<evidence type="ECO:0000259" key="5">
    <source>
        <dbReference type="PROSITE" id="PS51898"/>
    </source>
</evidence>
<evidence type="ECO:0000256" key="4">
    <source>
        <dbReference type="SAM" id="MobiDB-lite"/>
    </source>
</evidence>
<dbReference type="GO" id="GO:0006310">
    <property type="term" value="P:DNA recombination"/>
    <property type="evidence" value="ECO:0007669"/>
    <property type="project" value="UniProtKB-KW"/>
</dbReference>
<protein>
    <submittedName>
        <fullName evidence="6">Integrase</fullName>
    </submittedName>
</protein>
<evidence type="ECO:0000256" key="1">
    <source>
        <dbReference type="ARBA" id="ARBA00008857"/>
    </source>
</evidence>
<dbReference type="PANTHER" id="PTHR30349">
    <property type="entry name" value="PHAGE INTEGRASE-RELATED"/>
    <property type="match status" value="1"/>
</dbReference>
<dbReference type="SUPFAM" id="SSF56349">
    <property type="entry name" value="DNA breaking-rejoining enzymes"/>
    <property type="match status" value="1"/>
</dbReference>
<dbReference type="PROSITE" id="PS51898">
    <property type="entry name" value="TYR_RECOMBINASE"/>
    <property type="match status" value="1"/>
</dbReference>
<keyword evidence="3" id="KW-0233">DNA recombination</keyword>
<sequence length="433" mass="48960">MWATSSIRQTHPWRSTCGSRERQGRGPPIRLKTGHVYLMASIKAYNTKHGRRYRVDYVKPDGRNTSKRGFKRKPEAEEWASRNTVSIADGDWVDPTKGAARVSEVAEDWLVLNELLKPSSADINTTIWRGTVQPYWGDRKVKEITHREVQRWVSGMGYSPSWVRNCHSVLCQILDVAVKDRRVKKNVARGVRLPRKVKTVHAYLTMQQLNDLADECSRHGEIVMLLGTSGLRWGELAALRPRDLDPLNSRIHVRRNAVYLDNEKRWHFNTTLKNHKRRSVAVPKAVMDQVLEVAAHRGRDELIWQSRSGTPMHSPGHRTWFDGAVQRMMAKSKAAVDAARAAGEPEPRVFERITPHGLRHVAAGLLVNAGANVKVVQTQLGHADAAETLNTYADLFPDMLDEVAETMDGMLAEVVEFSETPSKLRQKGDKKAV</sequence>
<evidence type="ECO:0000256" key="2">
    <source>
        <dbReference type="ARBA" id="ARBA00023125"/>
    </source>
</evidence>
<feature type="region of interest" description="Disordered" evidence="4">
    <location>
        <begin position="1"/>
        <end position="29"/>
    </location>
</feature>
<dbReference type="Gene3D" id="1.10.443.10">
    <property type="entry name" value="Intergrase catalytic core"/>
    <property type="match status" value="1"/>
</dbReference>
<dbReference type="PANTHER" id="PTHR30349:SF64">
    <property type="entry name" value="PROPHAGE INTEGRASE INTD-RELATED"/>
    <property type="match status" value="1"/>
</dbReference>
<organism evidence="6">
    <name type="scientific">Actinobacteria phage HS02</name>
    <dbReference type="NCBI Taxonomy" id="3056388"/>
    <lineage>
        <taxon>Viruses</taxon>
    </lineage>
</organism>
<name>A0AA49X3A7_9VIRU</name>
<evidence type="ECO:0000256" key="3">
    <source>
        <dbReference type="ARBA" id="ARBA00023172"/>
    </source>
</evidence>
<accession>A0AA49X3A7</accession>
<dbReference type="Gene3D" id="1.10.150.130">
    <property type="match status" value="1"/>
</dbReference>
<dbReference type="InterPro" id="IPR013762">
    <property type="entry name" value="Integrase-like_cat_sf"/>
</dbReference>
<dbReference type="InterPro" id="IPR011010">
    <property type="entry name" value="DNA_brk_join_enz"/>
</dbReference>
<dbReference type="EMBL" id="OQ890312">
    <property type="protein sequence ID" value="WLJ25535.1"/>
    <property type="molecule type" value="Genomic_DNA"/>
</dbReference>
<dbReference type="InterPro" id="IPR010998">
    <property type="entry name" value="Integrase_recombinase_N"/>
</dbReference>
<dbReference type="CDD" id="cd01189">
    <property type="entry name" value="INT_ICEBs1_C_like"/>
    <property type="match status" value="1"/>
</dbReference>
<keyword evidence="2" id="KW-0238">DNA-binding</keyword>
<proteinExistence type="inferred from homology"/>